<dbReference type="InterPro" id="IPR050744">
    <property type="entry name" value="AI-2_Isomerase_LsrG"/>
</dbReference>
<dbReference type="Proteomes" id="UP000195101">
    <property type="component" value="Unassembled WGS sequence"/>
</dbReference>
<keyword evidence="2" id="KW-0503">Monooxygenase</keyword>
<evidence type="ECO:0000259" key="1">
    <source>
        <dbReference type="PROSITE" id="PS51725"/>
    </source>
</evidence>
<dbReference type="PANTHER" id="PTHR33336">
    <property type="entry name" value="QUINOL MONOOXYGENASE YGIN-RELATED"/>
    <property type="match status" value="1"/>
</dbReference>
<dbReference type="GO" id="GO:0004497">
    <property type="term" value="F:monooxygenase activity"/>
    <property type="evidence" value="ECO:0007669"/>
    <property type="project" value="UniProtKB-KW"/>
</dbReference>
<dbReference type="AlphaFoldDB" id="A0A251YMA0"/>
<organism evidence="2 3">
    <name type="scientific">Clavibacter michiganensis</name>
    <dbReference type="NCBI Taxonomy" id="28447"/>
    <lineage>
        <taxon>Bacteria</taxon>
        <taxon>Bacillati</taxon>
        <taxon>Actinomycetota</taxon>
        <taxon>Actinomycetes</taxon>
        <taxon>Micrococcales</taxon>
        <taxon>Microbacteriaceae</taxon>
        <taxon>Clavibacter</taxon>
    </lineage>
</organism>
<gene>
    <name evidence="2" type="ORF">BFL37_07510</name>
</gene>
<keyword evidence="3" id="KW-1185">Reference proteome</keyword>
<dbReference type="Pfam" id="PF03992">
    <property type="entry name" value="ABM"/>
    <property type="match status" value="1"/>
</dbReference>
<dbReference type="Gene3D" id="3.30.70.100">
    <property type="match status" value="1"/>
</dbReference>
<evidence type="ECO:0000313" key="3">
    <source>
        <dbReference type="Proteomes" id="UP000195101"/>
    </source>
</evidence>
<dbReference type="EMBL" id="MDJZ01000012">
    <property type="protein sequence ID" value="OUE25362.1"/>
    <property type="molecule type" value="Genomic_DNA"/>
</dbReference>
<feature type="domain" description="ABM" evidence="1">
    <location>
        <begin position="28"/>
        <end position="115"/>
    </location>
</feature>
<evidence type="ECO:0000313" key="2">
    <source>
        <dbReference type="EMBL" id="OUE25362.1"/>
    </source>
</evidence>
<dbReference type="SUPFAM" id="SSF54909">
    <property type="entry name" value="Dimeric alpha+beta barrel"/>
    <property type="match status" value="1"/>
</dbReference>
<sequence length="128" mass="13260">MSEPARASISTTVTSTTRTEEIPMSHPVVVTAVFTPVEGKHDEAVAALSRGIAEVHEEEGCEVYAIHDAPDGTIVMLEKWSSEEDLDAHGAGEAVARMGASLAGLITGPAVVTRLTPIPAGSELQGAL</sequence>
<dbReference type="InterPro" id="IPR011008">
    <property type="entry name" value="Dimeric_a/b-barrel"/>
</dbReference>
<dbReference type="InterPro" id="IPR007138">
    <property type="entry name" value="ABM_dom"/>
</dbReference>
<dbReference type="PROSITE" id="PS51725">
    <property type="entry name" value="ABM"/>
    <property type="match status" value="1"/>
</dbReference>
<comment type="caution">
    <text evidence="2">The sequence shown here is derived from an EMBL/GenBank/DDBJ whole genome shotgun (WGS) entry which is preliminary data.</text>
</comment>
<name>A0A251YMA0_9MICO</name>
<dbReference type="PANTHER" id="PTHR33336:SF15">
    <property type="entry name" value="ABM DOMAIN-CONTAINING PROTEIN"/>
    <property type="match status" value="1"/>
</dbReference>
<protein>
    <submittedName>
        <fullName evidence="2">Putative monooxygenase</fullName>
    </submittedName>
</protein>
<accession>A0A251YMA0</accession>
<keyword evidence="2" id="KW-0560">Oxidoreductase</keyword>
<proteinExistence type="predicted"/>
<reference evidence="2 3" key="1">
    <citation type="submission" date="2016-08" db="EMBL/GenBank/DDBJ databases">
        <title>Genome sequence of Clavibacter michiganensis spp strain CFBP8019.</title>
        <authorList>
            <person name="Thapa S.P."/>
            <person name="Coaker G."/>
            <person name="Jacques M.-A."/>
        </authorList>
    </citation>
    <scope>NUCLEOTIDE SEQUENCE [LARGE SCALE GENOMIC DNA]</scope>
    <source>
        <strain evidence="2">CFBP8019</strain>
    </source>
</reference>